<organism evidence="1 2">
    <name type="scientific">Didymella pomorum</name>
    <dbReference type="NCBI Taxonomy" id="749634"/>
    <lineage>
        <taxon>Eukaryota</taxon>
        <taxon>Fungi</taxon>
        <taxon>Dikarya</taxon>
        <taxon>Ascomycota</taxon>
        <taxon>Pezizomycotina</taxon>
        <taxon>Dothideomycetes</taxon>
        <taxon>Pleosporomycetidae</taxon>
        <taxon>Pleosporales</taxon>
        <taxon>Pleosporineae</taxon>
        <taxon>Didymellaceae</taxon>
        <taxon>Didymella</taxon>
    </lineage>
</organism>
<accession>A0A9W9DA31</accession>
<name>A0A9W9DA31_9PLEO</name>
<dbReference type="AlphaFoldDB" id="A0A9W9DA31"/>
<proteinExistence type="predicted"/>
<gene>
    <name evidence="1" type="ORF">N0V91_002522</name>
</gene>
<keyword evidence="2" id="KW-1185">Reference proteome</keyword>
<sequence>MSLTNEVHWGYIHDHFKNTAAHGFDGCGGFCVSPPDTNSNAEEECSYPNFMDEDILFITGL</sequence>
<comment type="caution">
    <text evidence="1">The sequence shown here is derived from an EMBL/GenBank/DDBJ whole genome shotgun (WGS) entry which is preliminary data.</text>
</comment>
<dbReference type="Proteomes" id="UP001140510">
    <property type="component" value="Unassembled WGS sequence"/>
</dbReference>
<protein>
    <submittedName>
        <fullName evidence="1">Uncharacterized protein</fullName>
    </submittedName>
</protein>
<reference evidence="1" key="1">
    <citation type="submission" date="2022-10" db="EMBL/GenBank/DDBJ databases">
        <title>Tapping the CABI collections for fungal endophytes: first genome assemblies for Collariella, Neodidymelliopsis, Ascochyta clinopodiicola, Didymella pomorum, Didymosphaeria variabile, Neocosmospora piperis and Neocucurbitaria cava.</title>
        <authorList>
            <person name="Hill R."/>
        </authorList>
    </citation>
    <scope>NUCLEOTIDE SEQUENCE</scope>
    <source>
        <strain evidence="1">IMI 355091</strain>
    </source>
</reference>
<dbReference type="EMBL" id="JAPEVA010000011">
    <property type="protein sequence ID" value="KAJ4409601.1"/>
    <property type="molecule type" value="Genomic_DNA"/>
</dbReference>
<evidence type="ECO:0000313" key="1">
    <source>
        <dbReference type="EMBL" id="KAJ4409601.1"/>
    </source>
</evidence>
<evidence type="ECO:0000313" key="2">
    <source>
        <dbReference type="Proteomes" id="UP001140510"/>
    </source>
</evidence>